<dbReference type="AlphaFoldDB" id="A0A1B8BA24"/>
<dbReference type="EMBL" id="LYXU01000001">
    <property type="protein sequence ID" value="OBS29571.1"/>
    <property type="molecule type" value="Genomic_DNA"/>
</dbReference>
<keyword evidence="1" id="KW-0812">Transmembrane</keyword>
<keyword evidence="3" id="KW-1185">Reference proteome</keyword>
<keyword evidence="1" id="KW-0472">Membrane</keyword>
<keyword evidence="1" id="KW-1133">Transmembrane helix</keyword>
<dbReference type="OMA" id="WYESELE"/>
<reference evidence="2 3" key="1">
    <citation type="submission" date="2016-06" db="EMBL/GenBank/DDBJ databases">
        <title>Living apart together: crosstalk between the core and supernumerary genomes in a fungal plant pathogen.</title>
        <authorList>
            <person name="Vanheule A."/>
            <person name="Audenaert K."/>
            <person name="Warris S."/>
            <person name="Van De Geest H."/>
            <person name="Schijlen E."/>
            <person name="Hofte M."/>
            <person name="De Saeger S."/>
            <person name="Haesaert G."/>
            <person name="Waalwijk C."/>
            <person name="Van Der Lee T."/>
        </authorList>
    </citation>
    <scope>NUCLEOTIDE SEQUENCE [LARGE SCALE GENOMIC DNA]</scope>
    <source>
        <strain evidence="2 3">2516</strain>
    </source>
</reference>
<dbReference type="Proteomes" id="UP000091967">
    <property type="component" value="Unassembled WGS sequence"/>
</dbReference>
<organism evidence="2 3">
    <name type="scientific">Fusarium poae</name>
    <dbReference type="NCBI Taxonomy" id="36050"/>
    <lineage>
        <taxon>Eukaryota</taxon>
        <taxon>Fungi</taxon>
        <taxon>Dikarya</taxon>
        <taxon>Ascomycota</taxon>
        <taxon>Pezizomycotina</taxon>
        <taxon>Sordariomycetes</taxon>
        <taxon>Hypocreomycetidae</taxon>
        <taxon>Hypocreales</taxon>
        <taxon>Nectriaceae</taxon>
        <taxon>Fusarium</taxon>
    </lineage>
</organism>
<gene>
    <name evidence="2" type="ORF">FPOA_03509</name>
</gene>
<feature type="transmembrane region" description="Helical" evidence="1">
    <location>
        <begin position="393"/>
        <end position="418"/>
    </location>
</feature>
<protein>
    <submittedName>
        <fullName evidence="2">Uncharacterized protein</fullName>
    </submittedName>
</protein>
<evidence type="ECO:0000313" key="2">
    <source>
        <dbReference type="EMBL" id="OBS29571.1"/>
    </source>
</evidence>
<comment type="caution">
    <text evidence="2">The sequence shown here is derived from an EMBL/GenBank/DDBJ whole genome shotgun (WGS) entry which is preliminary data.</text>
</comment>
<evidence type="ECO:0000313" key="3">
    <source>
        <dbReference type="Proteomes" id="UP000091967"/>
    </source>
</evidence>
<dbReference type="STRING" id="36050.A0A1B8BA24"/>
<accession>A0A1B8BA24</accession>
<name>A0A1B8BA24_FUSPO</name>
<evidence type="ECO:0000256" key="1">
    <source>
        <dbReference type="SAM" id="Phobius"/>
    </source>
</evidence>
<sequence length="421" mass="48896">MAKRHDGRDVSQRVRPTVHNGPFTDRDQILHQLRGLKEREHRVEALKSISSDAHFFRSTGKMYKPLTKENLSAYYKVYSMVPCYNKSIMIYTLDPKREADCIGTGILKFLDIWMYRQWFKPYESDIDFGRYVAKTFLLQWKEESQKPTLDDINNFHKGLCHDLKGAMFKDMPLETIEDLKKHHLSRLKGPFLTQEDILTAFHQSYVLQPTFQSFFIVLQRTNGFTDGPFRADDVGNIPVLLVCTVCHNQFHCGEKFNDTLGPCCSMQTTMKTAIGFIMHLEKNFKKTAKVLPTGMKPYGSYLDIEQEAEKMGWDTDKHGKLPLDQPSSTWVDRSKYTEWTGAGALRHATSVITGIKYLGTTRRKIPMDDHWWWYESELEATETPMYRFQLMLVFAYAALGTVLSLGVISFWLLCWMGWIPE</sequence>
<proteinExistence type="predicted"/>